<reference evidence="1 2" key="1">
    <citation type="journal article" date="2022" name="Hortic Res">
        <title>A haplotype resolved chromosomal level avocado genome allows analysis of novel avocado genes.</title>
        <authorList>
            <person name="Nath O."/>
            <person name="Fletcher S.J."/>
            <person name="Hayward A."/>
            <person name="Shaw L.M."/>
            <person name="Masouleh A.K."/>
            <person name="Furtado A."/>
            <person name="Henry R.J."/>
            <person name="Mitter N."/>
        </authorList>
    </citation>
    <scope>NUCLEOTIDE SEQUENCE [LARGE SCALE GENOMIC DNA]</scope>
    <source>
        <strain evidence="2">cv. Hass</strain>
    </source>
</reference>
<evidence type="ECO:0000313" key="2">
    <source>
        <dbReference type="Proteomes" id="UP001234297"/>
    </source>
</evidence>
<comment type="caution">
    <text evidence="1">The sequence shown here is derived from an EMBL/GenBank/DDBJ whole genome shotgun (WGS) entry which is preliminary data.</text>
</comment>
<gene>
    <name evidence="1" type="ORF">MRB53_032120</name>
</gene>
<protein>
    <submittedName>
        <fullName evidence="1">Uncharacterized protein</fullName>
    </submittedName>
</protein>
<sequence length="992" mass="111106">MGIKGLMKLLSDNAPKSMKEQKFESYFGRKIAIDASMSIYQFLIVVGRSGMETLTNEAGEVTSHLQGMFSRTIRLLEAGLKPVYVFDGQPPDLKKEELAKRSTKRADAAEDLAAAIETGVKEDIEKFSKRTVKVTKQHNEDCKRLLRLMGVPVIEAPCEAEAECASLCKSGKVYAVASEDMDSLTFGAPRFLRHLMDPSSRKVPVMEFEVAKILEELNLTMDQFIDLCILCGCDYCDSIRGIGGQTALKLIRQHGSIENILENINRERYPVPENWPYERARILFKEPLVLDIEGLPDLKWTAPDEAGLVTFLVNENGFNHDRVTKAVEKIKAAKNKSSQGRLESFFKPVASATTPTPIKRKENRCMIRFPGPAALKFKMFSLQVSVHSQPKGLSVATVPVAIYVCLFPSDASPVMRGCNSMQRLRKIHAQVLVNGYQDHPSLSLKLLSFCSISVSGDLTYARLLFDRMPNPQTPAWNSIIRGSSQRSPFPLDAIFLYNRMMMVLDDQSASRPDTITFSFLLRACERARADQKCREAHGSIIRTGHASDVALSTNLVRAYAGNGDIDNARRVFDEMPRRDLVAWNAMISCYSQAGLHEAALNLYELMRVLGVGLDEFTVVGLLSSCAHVGALNLGVEMHRFADQNRFLGNVFVCNALIDMYAKCGNLDGARLVFNHMRRRDVLTWNSMIVGLGIHGRGSEAMSFFRRMSSEGFLPDPVTFLGLLCGCSHQGLVEEGVECFQMMSSEFNLTPGVKHYGCMVDLFGRAGKLESALKIISTSPPGNDPVLWRTLLSASKIHRNVKMGEVAMGNLVRIEACNAGDCVLLSGIYAEAGDRQGVARMRKMIRYQGIKTTPGWSWIEIGSIVHRFVVGDKSHPDTKEIHQKLKEMIHRASMIGYVEDKCLMPLLESTEEWSEEWSENTGHYHSEKLAIAFGLLRADEATSLRLVKNLRICRDCHSLTKFISKVFNREIIVRDRVRFHHFRDGLCSCKDYW</sequence>
<organism evidence="1 2">
    <name type="scientific">Persea americana</name>
    <name type="common">Avocado</name>
    <dbReference type="NCBI Taxonomy" id="3435"/>
    <lineage>
        <taxon>Eukaryota</taxon>
        <taxon>Viridiplantae</taxon>
        <taxon>Streptophyta</taxon>
        <taxon>Embryophyta</taxon>
        <taxon>Tracheophyta</taxon>
        <taxon>Spermatophyta</taxon>
        <taxon>Magnoliopsida</taxon>
        <taxon>Magnoliidae</taxon>
        <taxon>Laurales</taxon>
        <taxon>Lauraceae</taxon>
        <taxon>Persea</taxon>
    </lineage>
</organism>
<accession>A0ACC2KQV4</accession>
<evidence type="ECO:0000313" key="1">
    <source>
        <dbReference type="EMBL" id="KAJ8623591.1"/>
    </source>
</evidence>
<dbReference type="EMBL" id="CM056818">
    <property type="protein sequence ID" value="KAJ8623591.1"/>
    <property type="molecule type" value="Genomic_DNA"/>
</dbReference>
<proteinExistence type="predicted"/>
<keyword evidence="2" id="KW-1185">Reference proteome</keyword>
<name>A0ACC2KQV4_PERAE</name>
<dbReference type="Proteomes" id="UP001234297">
    <property type="component" value="Chromosome 10"/>
</dbReference>